<dbReference type="AlphaFoldDB" id="A0AAV3YJN4"/>
<evidence type="ECO:0000313" key="4">
    <source>
        <dbReference type="Proteomes" id="UP000735302"/>
    </source>
</evidence>
<feature type="signal peptide" evidence="2">
    <location>
        <begin position="1"/>
        <end position="21"/>
    </location>
</feature>
<gene>
    <name evidence="3" type="ORF">PoB_000893800</name>
</gene>
<dbReference type="EMBL" id="BLXT01000981">
    <property type="protein sequence ID" value="GFN82432.1"/>
    <property type="molecule type" value="Genomic_DNA"/>
</dbReference>
<sequence length="113" mass="12424">MTVRSKKEAVMMLVKLFYALALHSQLKLESGYLLPVSLKQVTRGCCYILCIASPQQSGLRLSDPPSGQGADGGNRTHNRRVSADLRADSLSTMPPKPQVVARSLLFLIPEHVY</sequence>
<organism evidence="3 4">
    <name type="scientific">Plakobranchus ocellatus</name>
    <dbReference type="NCBI Taxonomy" id="259542"/>
    <lineage>
        <taxon>Eukaryota</taxon>
        <taxon>Metazoa</taxon>
        <taxon>Spiralia</taxon>
        <taxon>Lophotrochozoa</taxon>
        <taxon>Mollusca</taxon>
        <taxon>Gastropoda</taxon>
        <taxon>Heterobranchia</taxon>
        <taxon>Euthyneura</taxon>
        <taxon>Panpulmonata</taxon>
        <taxon>Sacoglossa</taxon>
        <taxon>Placobranchoidea</taxon>
        <taxon>Plakobranchidae</taxon>
        <taxon>Plakobranchus</taxon>
    </lineage>
</organism>
<comment type="caution">
    <text evidence="3">The sequence shown here is derived from an EMBL/GenBank/DDBJ whole genome shotgun (WGS) entry which is preliminary data.</text>
</comment>
<dbReference type="Proteomes" id="UP000735302">
    <property type="component" value="Unassembled WGS sequence"/>
</dbReference>
<proteinExistence type="predicted"/>
<name>A0AAV3YJN4_9GAST</name>
<accession>A0AAV3YJN4</accession>
<protein>
    <submittedName>
        <fullName evidence="3">Uncharacterized protein</fullName>
    </submittedName>
</protein>
<keyword evidence="4" id="KW-1185">Reference proteome</keyword>
<feature type="region of interest" description="Disordered" evidence="1">
    <location>
        <begin position="55"/>
        <end position="94"/>
    </location>
</feature>
<keyword evidence="2" id="KW-0732">Signal</keyword>
<evidence type="ECO:0000256" key="1">
    <source>
        <dbReference type="SAM" id="MobiDB-lite"/>
    </source>
</evidence>
<evidence type="ECO:0000313" key="3">
    <source>
        <dbReference type="EMBL" id="GFN82432.1"/>
    </source>
</evidence>
<evidence type="ECO:0000256" key="2">
    <source>
        <dbReference type="SAM" id="SignalP"/>
    </source>
</evidence>
<reference evidence="3 4" key="1">
    <citation type="journal article" date="2021" name="Elife">
        <title>Chloroplast acquisition without the gene transfer in kleptoplastic sea slugs, Plakobranchus ocellatus.</title>
        <authorList>
            <person name="Maeda T."/>
            <person name="Takahashi S."/>
            <person name="Yoshida T."/>
            <person name="Shimamura S."/>
            <person name="Takaki Y."/>
            <person name="Nagai Y."/>
            <person name="Toyoda A."/>
            <person name="Suzuki Y."/>
            <person name="Arimoto A."/>
            <person name="Ishii H."/>
            <person name="Satoh N."/>
            <person name="Nishiyama T."/>
            <person name="Hasebe M."/>
            <person name="Maruyama T."/>
            <person name="Minagawa J."/>
            <person name="Obokata J."/>
            <person name="Shigenobu S."/>
        </authorList>
    </citation>
    <scope>NUCLEOTIDE SEQUENCE [LARGE SCALE GENOMIC DNA]</scope>
</reference>
<feature type="chain" id="PRO_5043427734" evidence="2">
    <location>
        <begin position="22"/>
        <end position="113"/>
    </location>
</feature>